<evidence type="ECO:0000256" key="2">
    <source>
        <dbReference type="ARBA" id="ARBA00008000"/>
    </source>
</evidence>
<dbReference type="InterPro" id="IPR004113">
    <property type="entry name" value="FAD-bd_oxidored_4_C"/>
</dbReference>
<evidence type="ECO:0000259" key="8">
    <source>
        <dbReference type="PROSITE" id="PS51387"/>
    </source>
</evidence>
<accession>A0A2M8LGW6</accession>
<dbReference type="InterPro" id="IPR006094">
    <property type="entry name" value="Oxid_FAD_bind_N"/>
</dbReference>
<feature type="domain" description="FAD-binding PCMH-type" evidence="8">
    <location>
        <begin position="33"/>
        <end position="268"/>
    </location>
</feature>
<dbReference type="InterPro" id="IPR016164">
    <property type="entry name" value="FAD-linked_Oxase-like_C"/>
</dbReference>
<sequence>MKQDAFTQIAHLGIEISIDAKSLDLASRDASLFRVRPEAVVHPKSEEEVQQIVRVIAKNKTHQSTLSITARAAGTDMSGGPLTESIVMDMTKHFSHILKVDAKTQSATAEPGVYYRDFEKATLEHRLFIPSYPASRELCTVGGMVANNSGGEKTLAYGKTEKYVKSLRVVLSDGSICTMRKLSRQEWSNKKELKTLEGKIYRDMDTLIQKNLSLIHYMKPDVTKNSAGYALWNVYDPTDRSYDLAQLMVGSQGTLGIITQIEFALIKPKPHARMLIVFLPDMKRVAEVAQTILKHKPESFESYDDHTLSIAMKVLPDLIRKMKGNLIKLAFQFLPEAWMTLTGGLPKLVLMAEFTAESEEQAQRLAESARKDIVKMGITCRTTRSEEEGQKYWTIRRESFSLLRKHIKDLRTAPFIDDFVVHPNQLSDFLPELYQILNPYKLVLTVAGHVGDANFHIIPLMDVKKPETRQTIEKLSKEVYDLVLRYHGSITGEHNDGLIRTPFLEQMYGKEMTALFAQVKNIFDPQNIFNPGKKVNGDFAYAMDHLDIPIR</sequence>
<dbReference type="SUPFAM" id="SSF55103">
    <property type="entry name" value="FAD-linked oxidases, C-terminal domain"/>
    <property type="match status" value="1"/>
</dbReference>
<dbReference type="Proteomes" id="UP000231436">
    <property type="component" value="Unassembled WGS sequence"/>
</dbReference>
<proteinExistence type="inferred from homology"/>
<dbReference type="GO" id="GO:0004458">
    <property type="term" value="F:D-lactate dehydrogenase (cytochrome) activity"/>
    <property type="evidence" value="ECO:0007669"/>
    <property type="project" value="UniProtKB-EC"/>
</dbReference>
<dbReference type="Gene3D" id="3.30.70.2740">
    <property type="match status" value="1"/>
</dbReference>
<evidence type="ECO:0000256" key="3">
    <source>
        <dbReference type="ARBA" id="ARBA00022630"/>
    </source>
</evidence>
<dbReference type="EC" id="1.1.2.4" evidence="7"/>
<dbReference type="GO" id="GO:0008720">
    <property type="term" value="F:D-lactate dehydrogenase (NAD+) activity"/>
    <property type="evidence" value="ECO:0007669"/>
    <property type="project" value="TreeGrafter"/>
</dbReference>
<dbReference type="Pfam" id="PF01565">
    <property type="entry name" value="FAD_binding_4"/>
    <property type="match status" value="1"/>
</dbReference>
<comment type="similarity">
    <text evidence="2">Belongs to the FAD-binding oxidoreductase/transferase type 4 family.</text>
</comment>
<keyword evidence="5" id="KW-0809">Transit peptide</keyword>
<protein>
    <recommendedName>
        <fullName evidence="7">D-lactate dehydrogenase (cytochrome)</fullName>
        <ecNumber evidence="7">1.1.2.4</ecNumber>
    </recommendedName>
</protein>
<evidence type="ECO:0000256" key="7">
    <source>
        <dbReference type="ARBA" id="ARBA00038897"/>
    </source>
</evidence>
<dbReference type="GO" id="GO:1903457">
    <property type="term" value="P:lactate catabolic process"/>
    <property type="evidence" value="ECO:0007669"/>
    <property type="project" value="TreeGrafter"/>
</dbReference>
<dbReference type="InterPro" id="IPR036318">
    <property type="entry name" value="FAD-bd_PCMH-like_sf"/>
</dbReference>
<dbReference type="GO" id="GO:0071949">
    <property type="term" value="F:FAD binding"/>
    <property type="evidence" value="ECO:0007669"/>
    <property type="project" value="InterPro"/>
</dbReference>
<dbReference type="PROSITE" id="PS51387">
    <property type="entry name" value="FAD_PCMH"/>
    <property type="match status" value="1"/>
</dbReference>
<evidence type="ECO:0000313" key="10">
    <source>
        <dbReference type="Proteomes" id="UP000231436"/>
    </source>
</evidence>
<evidence type="ECO:0000313" key="9">
    <source>
        <dbReference type="EMBL" id="PJE76688.1"/>
    </source>
</evidence>
<dbReference type="PANTHER" id="PTHR11748">
    <property type="entry name" value="D-LACTATE DEHYDROGENASE"/>
    <property type="match status" value="1"/>
</dbReference>
<name>A0A2M8LGW6_9BACT</name>
<dbReference type="Gene3D" id="3.30.465.10">
    <property type="match status" value="2"/>
</dbReference>
<dbReference type="Gene3D" id="1.10.45.10">
    <property type="entry name" value="Vanillyl-alcohol Oxidase, Chain A, domain 4"/>
    <property type="match status" value="1"/>
</dbReference>
<comment type="caution">
    <text evidence="9">The sequence shown here is derived from an EMBL/GenBank/DDBJ whole genome shotgun (WGS) entry which is preliminary data.</text>
</comment>
<evidence type="ECO:0000256" key="4">
    <source>
        <dbReference type="ARBA" id="ARBA00022827"/>
    </source>
</evidence>
<reference evidence="10" key="1">
    <citation type="submission" date="2017-09" db="EMBL/GenBank/DDBJ databases">
        <title>Depth-based differentiation of microbial function through sediment-hosted aquifers and enrichment of novel symbionts in the deep terrestrial subsurface.</title>
        <authorList>
            <person name="Probst A.J."/>
            <person name="Ladd B."/>
            <person name="Jarett J.K."/>
            <person name="Geller-Mcgrath D.E."/>
            <person name="Sieber C.M.K."/>
            <person name="Emerson J.B."/>
            <person name="Anantharaman K."/>
            <person name="Thomas B.C."/>
            <person name="Malmstrom R."/>
            <person name="Stieglmeier M."/>
            <person name="Klingl A."/>
            <person name="Woyke T."/>
            <person name="Ryan C.M."/>
            <person name="Banfield J.F."/>
        </authorList>
    </citation>
    <scope>NUCLEOTIDE SEQUENCE [LARGE SCALE GENOMIC DNA]</scope>
</reference>
<dbReference type="SUPFAM" id="SSF56176">
    <property type="entry name" value="FAD-binding/transporter-associated domain-like"/>
    <property type="match status" value="1"/>
</dbReference>
<keyword evidence="6" id="KW-0560">Oxidoreductase</keyword>
<dbReference type="AlphaFoldDB" id="A0A2M8LGW6"/>
<keyword evidence="4" id="KW-0274">FAD</keyword>
<dbReference type="InterPro" id="IPR016169">
    <property type="entry name" value="FAD-bd_PCMH_sub2"/>
</dbReference>
<dbReference type="InterPro" id="IPR016166">
    <property type="entry name" value="FAD-bd_PCMH"/>
</dbReference>
<dbReference type="InterPro" id="IPR016171">
    <property type="entry name" value="Vanillyl_alc_oxidase_C-sub2"/>
</dbReference>
<gene>
    <name evidence="9" type="ORF">COV05_03350</name>
</gene>
<evidence type="ECO:0000256" key="1">
    <source>
        <dbReference type="ARBA" id="ARBA00001974"/>
    </source>
</evidence>
<keyword evidence="3" id="KW-0285">Flavoprotein</keyword>
<comment type="cofactor">
    <cofactor evidence="1">
        <name>FAD</name>
        <dbReference type="ChEBI" id="CHEBI:57692"/>
    </cofactor>
</comment>
<dbReference type="Pfam" id="PF02913">
    <property type="entry name" value="FAD-oxidase_C"/>
    <property type="match status" value="1"/>
</dbReference>
<evidence type="ECO:0000256" key="5">
    <source>
        <dbReference type="ARBA" id="ARBA00022946"/>
    </source>
</evidence>
<dbReference type="EMBL" id="PFEU01000016">
    <property type="protein sequence ID" value="PJE76688.1"/>
    <property type="molecule type" value="Genomic_DNA"/>
</dbReference>
<evidence type="ECO:0000256" key="6">
    <source>
        <dbReference type="ARBA" id="ARBA00023002"/>
    </source>
</evidence>
<organism evidence="9 10">
    <name type="scientific">Candidatus Uhrbacteria bacterium CG10_big_fil_rev_8_21_14_0_10_48_16</name>
    <dbReference type="NCBI Taxonomy" id="1975038"/>
    <lineage>
        <taxon>Bacteria</taxon>
        <taxon>Candidatus Uhriibacteriota</taxon>
    </lineage>
</organism>
<dbReference type="PANTHER" id="PTHR11748:SF111">
    <property type="entry name" value="D-LACTATE DEHYDROGENASE, MITOCHONDRIAL-RELATED"/>
    <property type="match status" value="1"/>
</dbReference>